<evidence type="ECO:0000313" key="2">
    <source>
        <dbReference type="EMBL" id="SVD88604.1"/>
    </source>
</evidence>
<gene>
    <name evidence="2" type="ORF">METZ01_LOCUS441458</name>
</gene>
<dbReference type="SUPFAM" id="SSF160719">
    <property type="entry name" value="gpW/gp25-like"/>
    <property type="match status" value="1"/>
</dbReference>
<dbReference type="InterPro" id="IPR007048">
    <property type="entry name" value="IraD/Gp25-like"/>
</dbReference>
<feature type="domain" description="IraD/Gp25-like" evidence="1">
    <location>
        <begin position="19"/>
        <end position="99"/>
    </location>
</feature>
<proteinExistence type="predicted"/>
<protein>
    <recommendedName>
        <fullName evidence="1">IraD/Gp25-like domain-containing protein</fullName>
    </recommendedName>
</protein>
<accession>A0A382YZB8</accession>
<reference evidence="2" key="1">
    <citation type="submission" date="2018-05" db="EMBL/GenBank/DDBJ databases">
        <authorList>
            <person name="Lanie J.A."/>
            <person name="Ng W.-L."/>
            <person name="Kazmierczak K.M."/>
            <person name="Andrzejewski T.M."/>
            <person name="Davidsen T.M."/>
            <person name="Wayne K.J."/>
            <person name="Tettelin H."/>
            <person name="Glass J.I."/>
            <person name="Rusch D."/>
            <person name="Podicherti R."/>
            <person name="Tsui H.-C.T."/>
            <person name="Winkler M.E."/>
        </authorList>
    </citation>
    <scope>NUCLEOTIDE SEQUENCE</scope>
</reference>
<evidence type="ECO:0000259" key="1">
    <source>
        <dbReference type="Pfam" id="PF04965"/>
    </source>
</evidence>
<dbReference type="AlphaFoldDB" id="A0A382YZB8"/>
<dbReference type="Gene3D" id="3.10.450.40">
    <property type="match status" value="1"/>
</dbReference>
<dbReference type="Pfam" id="PF04965">
    <property type="entry name" value="GPW_gp25"/>
    <property type="match status" value="1"/>
</dbReference>
<organism evidence="2">
    <name type="scientific">marine metagenome</name>
    <dbReference type="NCBI Taxonomy" id="408172"/>
    <lineage>
        <taxon>unclassified sequences</taxon>
        <taxon>metagenomes</taxon>
        <taxon>ecological metagenomes</taxon>
    </lineage>
</organism>
<sequence length="119" mass="13565">MNFSANPVTGDVTTVTDVNAVKRSVRNLLLTNHYDKPFHPEIGSNVTALLFENFGPITGNQISRQIEEMIANFEPRARVETVECYPVPETNTYDVRIYFYVENLPAELIEFQTLLEAVR</sequence>
<dbReference type="EMBL" id="UINC01179756">
    <property type="protein sequence ID" value="SVD88604.1"/>
    <property type="molecule type" value="Genomic_DNA"/>
</dbReference>
<name>A0A382YZB8_9ZZZZ</name>